<feature type="transmembrane region" description="Helical" evidence="8">
    <location>
        <begin position="289"/>
        <end position="313"/>
    </location>
</feature>
<feature type="transmembrane region" description="Helical" evidence="8">
    <location>
        <begin position="393"/>
        <end position="415"/>
    </location>
</feature>
<keyword evidence="4" id="KW-1003">Cell membrane</keyword>
<protein>
    <submittedName>
        <fullName evidence="11">Lipoprotein releasing system transmembrane protein LolC</fullName>
    </submittedName>
</protein>
<keyword evidence="5 8" id="KW-0812">Transmembrane</keyword>
<evidence type="ECO:0000256" key="3">
    <source>
        <dbReference type="ARBA" id="ARBA00022448"/>
    </source>
</evidence>
<name>L0ETI2_LIBCB</name>
<dbReference type="EMBL" id="CP003789">
    <property type="protein sequence ID" value="AGA64267.1"/>
    <property type="molecule type" value="Genomic_DNA"/>
</dbReference>
<keyword evidence="11" id="KW-0449">Lipoprotein</keyword>
<dbReference type="Proteomes" id="UP000010799">
    <property type="component" value="Chromosome"/>
</dbReference>
<keyword evidence="6 8" id="KW-1133">Transmembrane helix</keyword>
<dbReference type="KEGG" id="lcc:B488_02740"/>
<keyword evidence="3" id="KW-0813">Transport</keyword>
<dbReference type="STRING" id="1215343.B488_02740"/>
<dbReference type="Pfam" id="PF12704">
    <property type="entry name" value="MacB_PCD"/>
    <property type="match status" value="1"/>
</dbReference>
<dbReference type="eggNOG" id="COG4591">
    <property type="taxonomic scope" value="Bacteria"/>
</dbReference>
<evidence type="ECO:0000256" key="5">
    <source>
        <dbReference type="ARBA" id="ARBA00022692"/>
    </source>
</evidence>
<comment type="subcellular location">
    <subcellularLocation>
        <location evidence="1">Cell membrane</location>
        <topology evidence="1">Multi-pass membrane protein</topology>
    </subcellularLocation>
</comment>
<dbReference type="HOGENOM" id="CLU_000604_8_1_5"/>
<gene>
    <name evidence="11" type="ordered locus">B488_02740</name>
</gene>
<dbReference type="NCBIfam" id="TIGR02212">
    <property type="entry name" value="lolCE"/>
    <property type="match status" value="1"/>
</dbReference>
<dbReference type="Pfam" id="PF02687">
    <property type="entry name" value="FtsX"/>
    <property type="match status" value="1"/>
</dbReference>
<dbReference type="PANTHER" id="PTHR30489">
    <property type="entry name" value="LIPOPROTEIN-RELEASING SYSTEM TRANSMEMBRANE PROTEIN LOLE"/>
    <property type="match status" value="1"/>
</dbReference>
<keyword evidence="7 8" id="KW-0472">Membrane</keyword>
<feature type="transmembrane region" description="Helical" evidence="8">
    <location>
        <begin position="369"/>
        <end position="387"/>
    </location>
</feature>
<proteinExistence type="inferred from homology"/>
<evidence type="ECO:0000259" key="9">
    <source>
        <dbReference type="Pfam" id="PF02687"/>
    </source>
</evidence>
<dbReference type="InterPro" id="IPR003838">
    <property type="entry name" value="ABC3_permease_C"/>
</dbReference>
<evidence type="ECO:0000256" key="4">
    <source>
        <dbReference type="ARBA" id="ARBA00022475"/>
    </source>
</evidence>
<feature type="domain" description="ABC3 transporter permease C-terminal" evidence="9">
    <location>
        <begin position="291"/>
        <end position="425"/>
    </location>
</feature>
<evidence type="ECO:0000313" key="12">
    <source>
        <dbReference type="Proteomes" id="UP000010799"/>
    </source>
</evidence>
<accession>L0ETI2</accession>
<dbReference type="GO" id="GO:0042953">
    <property type="term" value="P:lipoprotein transport"/>
    <property type="evidence" value="ECO:0007669"/>
    <property type="project" value="InterPro"/>
</dbReference>
<dbReference type="PANTHER" id="PTHR30489:SF0">
    <property type="entry name" value="LIPOPROTEIN-RELEASING SYSTEM TRANSMEMBRANE PROTEIN LOLE"/>
    <property type="match status" value="1"/>
</dbReference>
<dbReference type="AlphaFoldDB" id="L0ETI2"/>
<comment type="similarity">
    <text evidence="2">Belongs to the ABC-4 integral membrane protein family. LolC/E subfamily.</text>
</comment>
<evidence type="ECO:0000256" key="6">
    <source>
        <dbReference type="ARBA" id="ARBA00022989"/>
    </source>
</evidence>
<keyword evidence="12" id="KW-1185">Reference proteome</keyword>
<evidence type="ECO:0000259" key="10">
    <source>
        <dbReference type="Pfam" id="PF12704"/>
    </source>
</evidence>
<dbReference type="InterPro" id="IPR051447">
    <property type="entry name" value="Lipoprotein-release_system"/>
</dbReference>
<dbReference type="InterPro" id="IPR011925">
    <property type="entry name" value="LolCE_TM"/>
</dbReference>
<reference evidence="11 12" key="1">
    <citation type="journal article" date="2012" name="Stand. Genomic Sci.">
        <title>Complete genome sequence of Liberibacter crescens BT-1.</title>
        <authorList>
            <person name="Leonard M.T."/>
            <person name="Fagen J.R."/>
            <person name="Davis-Richardson A.G."/>
            <person name="Davis M.J."/>
            <person name="Triplett E.W."/>
        </authorList>
    </citation>
    <scope>NUCLEOTIDE SEQUENCE [LARGE SCALE GENOMIC DNA]</scope>
    <source>
        <strain evidence="11 12">BT-1</strain>
    </source>
</reference>
<evidence type="ECO:0000256" key="7">
    <source>
        <dbReference type="ARBA" id="ARBA00023136"/>
    </source>
</evidence>
<feature type="transmembrane region" description="Helical" evidence="8">
    <location>
        <begin position="333"/>
        <end position="357"/>
    </location>
</feature>
<dbReference type="InterPro" id="IPR025857">
    <property type="entry name" value="MacB_PCD"/>
</dbReference>
<dbReference type="RefSeq" id="WP_015272694.1">
    <property type="nucleotide sequence ID" value="NC_019907.1"/>
</dbReference>
<dbReference type="PATRIC" id="fig|1215343.11.peg.284"/>
<evidence type="ECO:0000256" key="2">
    <source>
        <dbReference type="ARBA" id="ARBA00005236"/>
    </source>
</evidence>
<feature type="transmembrane region" description="Helical" evidence="8">
    <location>
        <begin position="39"/>
        <end position="65"/>
    </location>
</feature>
<organism evidence="11 12">
    <name type="scientific">Liberibacter crescens (strain BT-1)</name>
    <dbReference type="NCBI Taxonomy" id="1215343"/>
    <lineage>
        <taxon>Bacteria</taxon>
        <taxon>Pseudomonadati</taxon>
        <taxon>Pseudomonadota</taxon>
        <taxon>Alphaproteobacteria</taxon>
        <taxon>Hyphomicrobiales</taxon>
        <taxon>Rhizobiaceae</taxon>
        <taxon>Liberibacter</taxon>
    </lineage>
</organism>
<sequence length="432" mass="48278">MEVIDKIGIEKKISITGPFSKFEWMIAWRYLRSNRNTKFISVIAGFSFLGVMLGVATLIIVMSVMNGFRSDIISRILGINGHIIVQPIDTAFKDYDSFSKKLSSIQGIKLAIPLVEGQVFASGKSIGGSGALVRGIRKDDLLKLNIVSSNIVSGKLTDFYSGEQVVIGSRLAEILGVSVGDKIKLLSPEGDITPFGVNARIKSYYVSAIFQTRITEYDNGMIYMPLRDAQMYFNFGEEVPLIELFLDNPEYVQEIRMEIEKTVKRQLIITDWRQRNQVFFSAMETERNVMFIILTLIVFVASLNIISGLTMIVTDKGKDIAILRTMGATAASIMRIFFITGATIGVIGTCVGVLMGILISYNIEKIRQFLSWLFGTVMFDPEVYFLSALPVKISWIETLLVIVMTLVLSFLASIFPAWKASHLDPVQALRYE</sequence>
<dbReference type="GO" id="GO:0098797">
    <property type="term" value="C:plasma membrane protein complex"/>
    <property type="evidence" value="ECO:0007669"/>
    <property type="project" value="TreeGrafter"/>
</dbReference>
<dbReference type="GO" id="GO:0044874">
    <property type="term" value="P:lipoprotein localization to outer membrane"/>
    <property type="evidence" value="ECO:0007669"/>
    <property type="project" value="TreeGrafter"/>
</dbReference>
<evidence type="ECO:0000256" key="1">
    <source>
        <dbReference type="ARBA" id="ARBA00004651"/>
    </source>
</evidence>
<evidence type="ECO:0000313" key="11">
    <source>
        <dbReference type="EMBL" id="AGA64267.1"/>
    </source>
</evidence>
<evidence type="ECO:0000256" key="8">
    <source>
        <dbReference type="SAM" id="Phobius"/>
    </source>
</evidence>
<feature type="domain" description="MacB-like periplasmic core" evidence="10">
    <location>
        <begin position="47"/>
        <end position="261"/>
    </location>
</feature>